<protein>
    <recommendedName>
        <fullName evidence="10">G-protein coupled receptors family 1 profile domain-containing protein</fullName>
    </recommendedName>
</protein>
<dbReference type="GO" id="GO:0005886">
    <property type="term" value="C:plasma membrane"/>
    <property type="evidence" value="ECO:0007669"/>
    <property type="project" value="UniProtKB-SubCell"/>
</dbReference>
<dbReference type="Pfam" id="PF00001">
    <property type="entry name" value="7tm_1"/>
    <property type="match status" value="1"/>
</dbReference>
<dbReference type="GO" id="GO:0004930">
    <property type="term" value="F:G protein-coupled receptor activity"/>
    <property type="evidence" value="ECO:0007669"/>
    <property type="project" value="UniProtKB-KW"/>
</dbReference>
<dbReference type="AlphaFoldDB" id="A0A3M6UUZ8"/>
<feature type="transmembrane region" description="Helical" evidence="9">
    <location>
        <begin position="158"/>
        <end position="180"/>
    </location>
</feature>
<evidence type="ECO:0000256" key="4">
    <source>
        <dbReference type="ARBA" id="ARBA00022989"/>
    </source>
</evidence>
<organism evidence="11 12">
    <name type="scientific">Pocillopora damicornis</name>
    <name type="common">Cauliflower coral</name>
    <name type="synonym">Millepora damicornis</name>
    <dbReference type="NCBI Taxonomy" id="46731"/>
    <lineage>
        <taxon>Eukaryota</taxon>
        <taxon>Metazoa</taxon>
        <taxon>Cnidaria</taxon>
        <taxon>Anthozoa</taxon>
        <taxon>Hexacorallia</taxon>
        <taxon>Scleractinia</taxon>
        <taxon>Astrocoeniina</taxon>
        <taxon>Pocilloporidae</taxon>
        <taxon>Pocillopora</taxon>
    </lineage>
</organism>
<dbReference type="PANTHER" id="PTHR24248">
    <property type="entry name" value="ADRENERGIC RECEPTOR-RELATED G-PROTEIN COUPLED RECEPTOR"/>
    <property type="match status" value="1"/>
</dbReference>
<proteinExistence type="predicted"/>
<sequence length="235" mass="26175">MKVNESETVADKAYTLRSLFFCLHLPSFTWELEENTIPWVVFGITVFSSPFIVLLNVLEIIAVSRKKRLQRVSTVLLRSMAVADVLVGALSMPLTATVDLLTAHQTLLDHVCIFHLVGLAAMYCAGGTVVLHSAFIAWERFLAVKKWRVYKVIVTQRLMKKLVVVAWMPAAIIATPYVMIGAGVDLKGYENLALIRGIGYVFFIVLIIYFNSMVYLDGVSLVGIFVPSLSEKLGF</sequence>
<name>A0A3M6UUZ8_POCDA</name>
<dbReference type="InterPro" id="IPR000276">
    <property type="entry name" value="GPCR_Rhodpsn"/>
</dbReference>
<evidence type="ECO:0000256" key="9">
    <source>
        <dbReference type="SAM" id="Phobius"/>
    </source>
</evidence>
<feature type="domain" description="G-protein coupled receptors family 1 profile" evidence="10">
    <location>
        <begin position="55"/>
        <end position="235"/>
    </location>
</feature>
<dbReference type="OrthoDB" id="5990038at2759"/>
<dbReference type="STRING" id="46731.A0A3M6UUZ8"/>
<feature type="transmembrane region" description="Helical" evidence="9">
    <location>
        <begin position="37"/>
        <end position="63"/>
    </location>
</feature>
<gene>
    <name evidence="11" type="ORF">pdam_00007020</name>
</gene>
<feature type="transmembrane region" description="Helical" evidence="9">
    <location>
        <begin position="75"/>
        <end position="93"/>
    </location>
</feature>
<keyword evidence="5" id="KW-0297">G-protein coupled receptor</keyword>
<dbReference type="InterPro" id="IPR017452">
    <property type="entry name" value="GPCR_Rhodpsn_7TM"/>
</dbReference>
<evidence type="ECO:0000256" key="2">
    <source>
        <dbReference type="ARBA" id="ARBA00022475"/>
    </source>
</evidence>
<dbReference type="EMBL" id="RCHS01000654">
    <property type="protein sequence ID" value="RMX57437.1"/>
    <property type="molecule type" value="Genomic_DNA"/>
</dbReference>
<dbReference type="Proteomes" id="UP000275408">
    <property type="component" value="Unassembled WGS sequence"/>
</dbReference>
<evidence type="ECO:0000256" key="5">
    <source>
        <dbReference type="ARBA" id="ARBA00023040"/>
    </source>
</evidence>
<evidence type="ECO:0000256" key="6">
    <source>
        <dbReference type="ARBA" id="ARBA00023136"/>
    </source>
</evidence>
<keyword evidence="8" id="KW-0807">Transducer</keyword>
<dbReference type="SUPFAM" id="SSF81321">
    <property type="entry name" value="Family A G protein-coupled receptor-like"/>
    <property type="match status" value="1"/>
</dbReference>
<dbReference type="Gene3D" id="1.20.1070.10">
    <property type="entry name" value="Rhodopsin 7-helix transmembrane proteins"/>
    <property type="match status" value="1"/>
</dbReference>
<evidence type="ECO:0000313" key="11">
    <source>
        <dbReference type="EMBL" id="RMX57437.1"/>
    </source>
</evidence>
<dbReference type="PROSITE" id="PS50262">
    <property type="entry name" value="G_PROTEIN_RECEP_F1_2"/>
    <property type="match status" value="1"/>
</dbReference>
<feature type="transmembrane region" description="Helical" evidence="9">
    <location>
        <begin position="200"/>
        <end position="226"/>
    </location>
</feature>
<dbReference type="CDD" id="cd00637">
    <property type="entry name" value="7tm_classA_rhodopsin-like"/>
    <property type="match status" value="1"/>
</dbReference>
<evidence type="ECO:0000313" key="12">
    <source>
        <dbReference type="Proteomes" id="UP000275408"/>
    </source>
</evidence>
<keyword evidence="3 9" id="KW-0812">Transmembrane</keyword>
<comment type="caution">
    <text evidence="11">The sequence shown here is derived from an EMBL/GenBank/DDBJ whole genome shotgun (WGS) entry which is preliminary data.</text>
</comment>
<accession>A0A3M6UUZ8</accession>
<evidence type="ECO:0000256" key="7">
    <source>
        <dbReference type="ARBA" id="ARBA00023170"/>
    </source>
</evidence>
<keyword evidence="2" id="KW-1003">Cell membrane</keyword>
<keyword evidence="12" id="KW-1185">Reference proteome</keyword>
<feature type="transmembrane region" description="Helical" evidence="9">
    <location>
        <begin position="113"/>
        <end position="138"/>
    </location>
</feature>
<comment type="subcellular location">
    <subcellularLocation>
        <location evidence="1">Cell membrane</location>
        <topology evidence="1">Multi-pass membrane protein</topology>
    </subcellularLocation>
</comment>
<reference evidence="11 12" key="1">
    <citation type="journal article" date="2018" name="Sci. Rep.">
        <title>Comparative analysis of the Pocillopora damicornis genome highlights role of immune system in coral evolution.</title>
        <authorList>
            <person name="Cunning R."/>
            <person name="Bay R.A."/>
            <person name="Gillette P."/>
            <person name="Baker A.C."/>
            <person name="Traylor-Knowles N."/>
        </authorList>
    </citation>
    <scope>NUCLEOTIDE SEQUENCE [LARGE SCALE GENOMIC DNA]</scope>
    <source>
        <strain evidence="11">RSMAS</strain>
        <tissue evidence="11">Whole animal</tissue>
    </source>
</reference>
<evidence type="ECO:0000259" key="10">
    <source>
        <dbReference type="PROSITE" id="PS50262"/>
    </source>
</evidence>
<keyword evidence="4 9" id="KW-1133">Transmembrane helix</keyword>
<evidence type="ECO:0000256" key="3">
    <source>
        <dbReference type="ARBA" id="ARBA00022692"/>
    </source>
</evidence>
<evidence type="ECO:0000256" key="8">
    <source>
        <dbReference type="ARBA" id="ARBA00023224"/>
    </source>
</evidence>
<keyword evidence="7" id="KW-0675">Receptor</keyword>
<evidence type="ECO:0000256" key="1">
    <source>
        <dbReference type="ARBA" id="ARBA00004651"/>
    </source>
</evidence>
<keyword evidence="6 9" id="KW-0472">Membrane</keyword>